<proteinExistence type="predicted"/>
<name>A0A5J5EGF5_9PEZI</name>
<keyword evidence="3" id="KW-1185">Reference proteome</keyword>
<dbReference type="InterPro" id="IPR003719">
    <property type="entry name" value="Phenazine_PhzF-like"/>
</dbReference>
<dbReference type="GO" id="GO:0016853">
    <property type="term" value="F:isomerase activity"/>
    <property type="evidence" value="ECO:0007669"/>
    <property type="project" value="TreeGrafter"/>
</dbReference>
<dbReference type="EMBL" id="VXIS01000344">
    <property type="protein sequence ID" value="KAA8894374.1"/>
    <property type="molecule type" value="Genomic_DNA"/>
</dbReference>
<dbReference type="Proteomes" id="UP000326924">
    <property type="component" value="Unassembled WGS sequence"/>
</dbReference>
<dbReference type="OrthoDB" id="75169at2759"/>
<sequence>VFTNTPFEGNPLAIVNGGPLGAVTDAQMQTIAREFNFSETVIYHTPFENGNVNIRIFTTTEELQLAGHPVIGSGFYFLSGLSSLEIPSRDFALLTRAGRVPAVKTEAGLIRVRIPQAYMSHPALDLPEVKHIQTNLKPEDYATDLLPVVSIVKGMNFFLLELTSEDALARMVPFPTPPKVPEGYLGEWYMGAPMHVSSFFVAQEGNGDESVTKVRTRMFFGKAQEDPATGSAACALSIYLAKRISKKLGKGAATWRFELLQGVEMGRLSEIHVAVGLNEQQDVEKVELMGSAVKVMEGHLQV</sequence>
<feature type="active site" evidence="1">
    <location>
        <position position="39"/>
    </location>
</feature>
<dbReference type="Pfam" id="PF02567">
    <property type="entry name" value="PhzC-PhzF"/>
    <property type="match status" value="1"/>
</dbReference>
<evidence type="ECO:0000256" key="1">
    <source>
        <dbReference type="PIRSR" id="PIRSR016184-1"/>
    </source>
</evidence>
<accession>A0A5J5EGF5</accession>
<gene>
    <name evidence="2" type="ORF">FN846DRAFT_786427</name>
</gene>
<dbReference type="PIRSF" id="PIRSF016184">
    <property type="entry name" value="PhzC_PhzF"/>
    <property type="match status" value="1"/>
</dbReference>
<evidence type="ECO:0000313" key="2">
    <source>
        <dbReference type="EMBL" id="KAA8894374.1"/>
    </source>
</evidence>
<reference evidence="2 3" key="1">
    <citation type="submission" date="2019-09" db="EMBL/GenBank/DDBJ databases">
        <title>Draft genome of the ectomycorrhizal ascomycete Sphaerosporella brunnea.</title>
        <authorList>
            <consortium name="DOE Joint Genome Institute"/>
            <person name="Benucci G.M."/>
            <person name="Marozzi G."/>
            <person name="Antonielli L."/>
            <person name="Sanchez S."/>
            <person name="Marco P."/>
            <person name="Wang X."/>
            <person name="Falini L.B."/>
            <person name="Barry K."/>
            <person name="Haridas S."/>
            <person name="Lipzen A."/>
            <person name="Labutti K."/>
            <person name="Grigoriev I.V."/>
            <person name="Murat C."/>
            <person name="Martin F."/>
            <person name="Albertini E."/>
            <person name="Donnini D."/>
            <person name="Bonito G."/>
        </authorList>
    </citation>
    <scope>NUCLEOTIDE SEQUENCE [LARGE SCALE GENOMIC DNA]</scope>
    <source>
        <strain evidence="2 3">Sb_GMNB300</strain>
    </source>
</reference>
<dbReference type="AlphaFoldDB" id="A0A5J5EGF5"/>
<comment type="caution">
    <text evidence="2">The sequence shown here is derived from an EMBL/GenBank/DDBJ whole genome shotgun (WGS) entry which is preliminary data.</text>
</comment>
<dbReference type="SUPFAM" id="SSF54506">
    <property type="entry name" value="Diaminopimelate epimerase-like"/>
    <property type="match status" value="1"/>
</dbReference>
<dbReference type="Gene3D" id="3.10.310.10">
    <property type="entry name" value="Diaminopimelate Epimerase, Chain A, domain 1"/>
    <property type="match status" value="2"/>
</dbReference>
<evidence type="ECO:0000313" key="3">
    <source>
        <dbReference type="Proteomes" id="UP000326924"/>
    </source>
</evidence>
<dbReference type="InParanoid" id="A0A5J5EGF5"/>
<dbReference type="NCBIfam" id="TIGR00654">
    <property type="entry name" value="PhzF_family"/>
    <property type="match status" value="1"/>
</dbReference>
<feature type="non-terminal residue" evidence="2">
    <location>
        <position position="1"/>
    </location>
</feature>
<dbReference type="GO" id="GO:0005737">
    <property type="term" value="C:cytoplasm"/>
    <property type="evidence" value="ECO:0007669"/>
    <property type="project" value="TreeGrafter"/>
</dbReference>
<organism evidence="2 3">
    <name type="scientific">Sphaerosporella brunnea</name>
    <dbReference type="NCBI Taxonomy" id="1250544"/>
    <lineage>
        <taxon>Eukaryota</taxon>
        <taxon>Fungi</taxon>
        <taxon>Dikarya</taxon>
        <taxon>Ascomycota</taxon>
        <taxon>Pezizomycotina</taxon>
        <taxon>Pezizomycetes</taxon>
        <taxon>Pezizales</taxon>
        <taxon>Pyronemataceae</taxon>
        <taxon>Sphaerosporella</taxon>
    </lineage>
</organism>
<protein>
    <submittedName>
        <fullName evidence="2">Phenazine biosynthesis PhzF protein</fullName>
    </submittedName>
</protein>
<dbReference type="PANTHER" id="PTHR13774">
    <property type="entry name" value="PHENAZINE BIOSYNTHESIS PROTEIN"/>
    <property type="match status" value="1"/>
</dbReference>
<dbReference type="PANTHER" id="PTHR13774:SF32">
    <property type="entry name" value="ANTISENSE-ENHANCING SEQUENCE 1"/>
    <property type="match status" value="1"/>
</dbReference>